<dbReference type="Proteomes" id="UP001597040">
    <property type="component" value="Unassembled WGS sequence"/>
</dbReference>
<accession>A0ABW3LQK3</accession>
<sequence>MSLILSGCGIEEDISVSTYDNGILDIYTTLYPLEYFTSEICGEHVNVDPIFLAGADPHILSKGLVQDIHEVNEKSVKQLQDMIVEYVEKVLDEVEFGD</sequence>
<keyword evidence="2" id="KW-1185">Reference proteome</keyword>
<evidence type="ECO:0000313" key="2">
    <source>
        <dbReference type="Proteomes" id="UP001597040"/>
    </source>
</evidence>
<evidence type="ECO:0000313" key="1">
    <source>
        <dbReference type="EMBL" id="MFD1039599.1"/>
    </source>
</evidence>
<dbReference type="SUPFAM" id="SSF53807">
    <property type="entry name" value="Helical backbone' metal receptor"/>
    <property type="match status" value="1"/>
</dbReference>
<dbReference type="Gene3D" id="3.40.50.1980">
    <property type="entry name" value="Nitrogenase molybdenum iron protein domain"/>
    <property type="match status" value="1"/>
</dbReference>
<dbReference type="RefSeq" id="WP_390363258.1">
    <property type="nucleotide sequence ID" value="NZ_JBHTKJ010000040.1"/>
</dbReference>
<reference evidence="2" key="1">
    <citation type="journal article" date="2019" name="Int. J. Syst. Evol. Microbiol.">
        <title>The Global Catalogue of Microorganisms (GCM) 10K type strain sequencing project: providing services to taxonomists for standard genome sequencing and annotation.</title>
        <authorList>
            <consortium name="The Broad Institute Genomics Platform"/>
            <consortium name="The Broad Institute Genome Sequencing Center for Infectious Disease"/>
            <person name="Wu L."/>
            <person name="Ma J."/>
        </authorList>
    </citation>
    <scope>NUCLEOTIDE SEQUENCE [LARGE SCALE GENOMIC DNA]</scope>
    <source>
        <strain evidence="2">CCUG 56754</strain>
    </source>
</reference>
<dbReference type="EMBL" id="JBHTKJ010000040">
    <property type="protein sequence ID" value="MFD1039599.1"/>
    <property type="molecule type" value="Genomic_DNA"/>
</dbReference>
<proteinExistence type="predicted"/>
<gene>
    <name evidence="1" type="ORF">ACFQ3N_14515</name>
</gene>
<organism evidence="1 2">
    <name type="scientific">Virgibacillus byunsanensis</name>
    <dbReference type="NCBI Taxonomy" id="570945"/>
    <lineage>
        <taxon>Bacteria</taxon>
        <taxon>Bacillati</taxon>
        <taxon>Bacillota</taxon>
        <taxon>Bacilli</taxon>
        <taxon>Bacillales</taxon>
        <taxon>Bacillaceae</taxon>
        <taxon>Virgibacillus</taxon>
    </lineage>
</organism>
<name>A0ABW3LQK3_9BACI</name>
<evidence type="ECO:0008006" key="3">
    <source>
        <dbReference type="Google" id="ProtNLM"/>
    </source>
</evidence>
<protein>
    <recommendedName>
        <fullName evidence="3">DUF4825 domain-containing protein</fullName>
    </recommendedName>
</protein>
<comment type="caution">
    <text evidence="1">The sequence shown here is derived from an EMBL/GenBank/DDBJ whole genome shotgun (WGS) entry which is preliminary data.</text>
</comment>